<feature type="region of interest" description="Disordered" evidence="7">
    <location>
        <begin position="60"/>
        <end position="92"/>
    </location>
</feature>
<protein>
    <recommendedName>
        <fullName evidence="8">Zn(2)-C6 fungal-type domain-containing protein</fullName>
    </recommendedName>
</protein>
<evidence type="ECO:0000313" key="10">
    <source>
        <dbReference type="Proteomes" id="UP000053411"/>
    </source>
</evidence>
<dbReference type="PROSITE" id="PS00463">
    <property type="entry name" value="ZN2_CY6_FUNGAL_1"/>
    <property type="match status" value="1"/>
</dbReference>
<evidence type="ECO:0000256" key="1">
    <source>
        <dbReference type="ARBA" id="ARBA00022723"/>
    </source>
</evidence>
<dbReference type="GO" id="GO:0008270">
    <property type="term" value="F:zinc ion binding"/>
    <property type="evidence" value="ECO:0007669"/>
    <property type="project" value="InterPro"/>
</dbReference>
<dbReference type="GO" id="GO:0003677">
    <property type="term" value="F:DNA binding"/>
    <property type="evidence" value="ECO:0007669"/>
    <property type="project" value="UniProtKB-KW"/>
</dbReference>
<dbReference type="Gene3D" id="4.10.240.10">
    <property type="entry name" value="Zn(2)-C6 fungal-type DNA-binding domain"/>
    <property type="match status" value="1"/>
</dbReference>
<evidence type="ECO:0000256" key="5">
    <source>
        <dbReference type="ARBA" id="ARBA00023163"/>
    </source>
</evidence>
<dbReference type="InterPro" id="IPR052360">
    <property type="entry name" value="Transcr_Regulatory_Proteins"/>
</dbReference>
<dbReference type="InterPro" id="IPR036864">
    <property type="entry name" value="Zn2-C6_fun-type_DNA-bd_sf"/>
</dbReference>
<dbReference type="CDD" id="cd00067">
    <property type="entry name" value="GAL4"/>
    <property type="match status" value="1"/>
</dbReference>
<organism evidence="9 10">
    <name type="scientific">Fonsecaea multimorphosa CBS 102226</name>
    <dbReference type="NCBI Taxonomy" id="1442371"/>
    <lineage>
        <taxon>Eukaryota</taxon>
        <taxon>Fungi</taxon>
        <taxon>Dikarya</taxon>
        <taxon>Ascomycota</taxon>
        <taxon>Pezizomycotina</taxon>
        <taxon>Eurotiomycetes</taxon>
        <taxon>Chaetothyriomycetidae</taxon>
        <taxon>Chaetothyriales</taxon>
        <taxon>Herpotrichiellaceae</taxon>
        <taxon>Fonsecaea</taxon>
    </lineage>
</organism>
<dbReference type="GO" id="GO:0000981">
    <property type="term" value="F:DNA-binding transcription factor activity, RNA polymerase II-specific"/>
    <property type="evidence" value="ECO:0007669"/>
    <property type="project" value="InterPro"/>
</dbReference>
<dbReference type="SUPFAM" id="SSF57701">
    <property type="entry name" value="Zn2/Cys6 DNA-binding domain"/>
    <property type="match status" value="1"/>
</dbReference>
<keyword evidence="2" id="KW-0862">Zinc</keyword>
<dbReference type="PANTHER" id="PTHR36206">
    <property type="entry name" value="ASPERCRYPTIN BIOSYNTHESIS CLUSTER-SPECIFIC TRANSCRIPTION REGULATOR ATNN-RELATED"/>
    <property type="match status" value="1"/>
</dbReference>
<dbReference type="AlphaFoldDB" id="A0A0D2KGH6"/>
<keyword evidence="5" id="KW-0804">Transcription</keyword>
<dbReference type="Pfam" id="PF00172">
    <property type="entry name" value="Zn_clus"/>
    <property type="match status" value="1"/>
</dbReference>
<keyword evidence="3" id="KW-0805">Transcription regulation</keyword>
<gene>
    <name evidence="9" type="ORF">Z520_01015</name>
</gene>
<evidence type="ECO:0000259" key="8">
    <source>
        <dbReference type="PROSITE" id="PS50048"/>
    </source>
</evidence>
<dbReference type="EMBL" id="KN848063">
    <property type="protein sequence ID" value="KIY02550.1"/>
    <property type="molecule type" value="Genomic_DNA"/>
</dbReference>
<name>A0A0D2KGH6_9EURO</name>
<dbReference type="InterPro" id="IPR001138">
    <property type="entry name" value="Zn2Cys6_DnaBD"/>
</dbReference>
<sequence>MPQPLPQARQRRWAPKVRTGCKTCKIRRKRCDEGKPHCTRCLKDKFRCEGYEPPKTWLFEPSRKDELEQSEPDSPSWQSLPSHRDSLPSPVIASKSTQSFSDPFAFLVEPSSPWTTDVDQRYTQLFLLETAPLLSSTRKWHHFWQFIVPQAAWNNPSVHHGMVAVAATFDSYFSGRDHTALVLERRAQAVRAFTNQRPSWDVALIVCRLFSSMAQCNEDFPAAMEHIKSGEKILREATQQSGSGSGHAARSSSEIVRLMAATFMGLSADANNDVNIIKRFPPGQRRAAFLELKVIGSEYARLLRRIAQGYHHHGDGDTIDTLTIGFLSVAFTTMNQAISSAMYPDLLVFTGDDGVVPAAEIRTNLLREGSLLALDDLIIMFPCLFYELEQHLDTTLAAGAGARASAAPTTASSPSSSPSSLDDLKQRLKVLVDNYVVQASEVEPRMTAGTFWLDDAAIPGCLRNNNGHPDRRPPQTGVANPCLSPCLCADGQEDPVLRARREYYHEYVCQYRSGFMC</sequence>
<feature type="domain" description="Zn(2)-C6 fungal-type" evidence="8">
    <location>
        <begin position="20"/>
        <end position="48"/>
    </location>
</feature>
<dbReference type="SMART" id="SM00066">
    <property type="entry name" value="GAL4"/>
    <property type="match status" value="1"/>
</dbReference>
<dbReference type="STRING" id="1442371.A0A0D2KGH6"/>
<dbReference type="GeneID" id="27706761"/>
<accession>A0A0D2KGH6</accession>
<dbReference type="PROSITE" id="PS50048">
    <property type="entry name" value="ZN2_CY6_FUNGAL_2"/>
    <property type="match status" value="1"/>
</dbReference>
<evidence type="ECO:0000256" key="6">
    <source>
        <dbReference type="ARBA" id="ARBA00023242"/>
    </source>
</evidence>
<feature type="compositionally biased region" description="Polar residues" evidence="7">
    <location>
        <begin position="72"/>
        <end position="81"/>
    </location>
</feature>
<evidence type="ECO:0000256" key="2">
    <source>
        <dbReference type="ARBA" id="ARBA00022833"/>
    </source>
</evidence>
<evidence type="ECO:0000256" key="7">
    <source>
        <dbReference type="SAM" id="MobiDB-lite"/>
    </source>
</evidence>
<evidence type="ECO:0000313" key="9">
    <source>
        <dbReference type="EMBL" id="KIY02550.1"/>
    </source>
</evidence>
<keyword evidence="6" id="KW-0539">Nucleus</keyword>
<evidence type="ECO:0000256" key="3">
    <source>
        <dbReference type="ARBA" id="ARBA00023015"/>
    </source>
</evidence>
<keyword evidence="1" id="KW-0479">Metal-binding</keyword>
<evidence type="ECO:0000256" key="4">
    <source>
        <dbReference type="ARBA" id="ARBA00023125"/>
    </source>
</evidence>
<reference evidence="9 10" key="1">
    <citation type="submission" date="2015-01" db="EMBL/GenBank/DDBJ databases">
        <title>The Genome Sequence of Fonsecaea multimorphosa CBS 102226.</title>
        <authorList>
            <consortium name="The Broad Institute Genomics Platform"/>
            <person name="Cuomo C."/>
            <person name="de Hoog S."/>
            <person name="Gorbushina A."/>
            <person name="Stielow B."/>
            <person name="Teixiera M."/>
            <person name="Abouelleil A."/>
            <person name="Chapman S.B."/>
            <person name="Priest M."/>
            <person name="Young S.K."/>
            <person name="Wortman J."/>
            <person name="Nusbaum C."/>
            <person name="Birren B."/>
        </authorList>
    </citation>
    <scope>NUCLEOTIDE SEQUENCE [LARGE SCALE GENOMIC DNA]</scope>
    <source>
        <strain evidence="9 10">CBS 102226</strain>
    </source>
</reference>
<dbReference type="PANTHER" id="PTHR36206:SF12">
    <property type="entry name" value="ASPERCRYPTIN BIOSYNTHESIS CLUSTER-SPECIFIC TRANSCRIPTION REGULATOR ATNN-RELATED"/>
    <property type="match status" value="1"/>
</dbReference>
<dbReference type="OrthoDB" id="3509362at2759"/>
<proteinExistence type="predicted"/>
<keyword evidence="10" id="KW-1185">Reference proteome</keyword>
<keyword evidence="4" id="KW-0238">DNA-binding</keyword>
<dbReference type="Proteomes" id="UP000053411">
    <property type="component" value="Unassembled WGS sequence"/>
</dbReference>
<dbReference type="RefSeq" id="XP_016636672.1">
    <property type="nucleotide sequence ID" value="XM_016771533.1"/>
</dbReference>
<dbReference type="VEuPathDB" id="FungiDB:Z520_01015"/>